<evidence type="ECO:0000313" key="4">
    <source>
        <dbReference type="Proteomes" id="UP000636800"/>
    </source>
</evidence>
<evidence type="ECO:0000313" key="3">
    <source>
        <dbReference type="EMBL" id="KAG0492521.1"/>
    </source>
</evidence>
<dbReference type="Proteomes" id="UP000636800">
    <property type="component" value="Chromosome 2"/>
</dbReference>
<feature type="region of interest" description="Disordered" evidence="2">
    <location>
        <begin position="48"/>
        <end position="75"/>
    </location>
</feature>
<dbReference type="OrthoDB" id="2111841at2759"/>
<dbReference type="AlphaFoldDB" id="A0A835VDM1"/>
<organism evidence="3 4">
    <name type="scientific">Vanilla planifolia</name>
    <name type="common">Vanilla</name>
    <dbReference type="NCBI Taxonomy" id="51239"/>
    <lineage>
        <taxon>Eukaryota</taxon>
        <taxon>Viridiplantae</taxon>
        <taxon>Streptophyta</taxon>
        <taxon>Embryophyta</taxon>
        <taxon>Tracheophyta</taxon>
        <taxon>Spermatophyta</taxon>
        <taxon>Magnoliopsida</taxon>
        <taxon>Liliopsida</taxon>
        <taxon>Asparagales</taxon>
        <taxon>Orchidaceae</taxon>
        <taxon>Vanilloideae</taxon>
        <taxon>Vanilleae</taxon>
        <taxon>Vanilla</taxon>
    </lineage>
</organism>
<reference evidence="3 4" key="1">
    <citation type="journal article" date="2020" name="Nat. Food">
        <title>A phased Vanilla planifolia genome enables genetic improvement of flavour and production.</title>
        <authorList>
            <person name="Hasing T."/>
            <person name="Tang H."/>
            <person name="Brym M."/>
            <person name="Khazi F."/>
            <person name="Huang T."/>
            <person name="Chambers A.H."/>
        </authorList>
    </citation>
    <scope>NUCLEOTIDE SEQUENCE [LARGE SCALE GENOMIC DNA]</scope>
    <source>
        <tissue evidence="3">Leaf</tissue>
    </source>
</reference>
<proteinExistence type="predicted"/>
<comment type="caution">
    <text evidence="3">The sequence shown here is derived from an EMBL/GenBank/DDBJ whole genome shotgun (WGS) entry which is preliminary data.</text>
</comment>
<sequence>MREDIVFDNRTKPCKIYQQNLGFRANGKNGNPSKAKSSSYWGSQIAKGRVSDKRNKPQAIVPEKKPPPDGAVDSTQNNHFIQYPSLRLKGLFLVTFPCSATAVQVHPHAFDSQMVRSPSSSDIFTELDHLRSLLRESKDRELALQSELRICKNNPRILELEWVLDRKTYEIESMITRINALETEKSGLSEQLASLSSALESPGNSGPEGCQNPLFDVSTEIKPSFYRNLEIEVLELRRTNKELQLQKEKLSNQTGFNRIPTCFPC</sequence>
<accession>A0A835VDM1</accession>
<evidence type="ECO:0000256" key="1">
    <source>
        <dbReference type="SAM" id="Coils"/>
    </source>
</evidence>
<gene>
    <name evidence="3" type="ORF">HPP92_005919</name>
</gene>
<feature type="coiled-coil region" evidence="1">
    <location>
        <begin position="226"/>
        <end position="253"/>
    </location>
</feature>
<feature type="coiled-coil region" evidence="1">
    <location>
        <begin position="164"/>
        <end position="198"/>
    </location>
</feature>
<keyword evidence="1" id="KW-0175">Coiled coil</keyword>
<keyword evidence="4" id="KW-1185">Reference proteome</keyword>
<evidence type="ECO:0000256" key="2">
    <source>
        <dbReference type="SAM" id="MobiDB-lite"/>
    </source>
</evidence>
<dbReference type="EMBL" id="JADCNL010000002">
    <property type="protein sequence ID" value="KAG0492521.1"/>
    <property type="molecule type" value="Genomic_DNA"/>
</dbReference>
<name>A0A835VDM1_VANPL</name>
<protein>
    <submittedName>
        <fullName evidence="3">Uncharacterized protein</fullName>
    </submittedName>
</protein>